<keyword evidence="5" id="KW-1185">Reference proteome</keyword>
<dbReference type="EMBL" id="JAIXNE010000002">
    <property type="protein sequence ID" value="MCA6074946.1"/>
    <property type="molecule type" value="Genomic_DNA"/>
</dbReference>
<gene>
    <name evidence="2" type="ORF">LDX50_08700</name>
    <name evidence="3" type="ORF">LDX50_14670</name>
    <name evidence="4" type="ORF">LDX50_20390</name>
</gene>
<feature type="chain" id="PRO_5041155392" evidence="1">
    <location>
        <begin position="31"/>
        <end position="2529"/>
    </location>
</feature>
<dbReference type="EMBL" id="JAIXNE010000004">
    <property type="protein sequence ID" value="MCA6077251.1"/>
    <property type="molecule type" value="Genomic_DNA"/>
</dbReference>
<name>A0A9X1HPV1_9BACT</name>
<dbReference type="Pfam" id="PF13585">
    <property type="entry name" value="CHU_C"/>
    <property type="match status" value="1"/>
</dbReference>
<evidence type="ECO:0000313" key="2">
    <source>
        <dbReference type="EMBL" id="MCA6074946.1"/>
    </source>
</evidence>
<reference evidence="3" key="1">
    <citation type="submission" date="2021-09" db="EMBL/GenBank/DDBJ databases">
        <title>Fulvivirga sp. isolated from coastal sediment.</title>
        <authorList>
            <person name="Yu H."/>
        </authorList>
    </citation>
    <scope>NUCLEOTIDE SEQUENCE</scope>
    <source>
        <strain evidence="3">1062</strain>
    </source>
</reference>
<dbReference type="InterPro" id="IPR013783">
    <property type="entry name" value="Ig-like_fold"/>
</dbReference>
<evidence type="ECO:0000313" key="3">
    <source>
        <dbReference type="EMBL" id="MCA6076123.1"/>
    </source>
</evidence>
<dbReference type="RefSeq" id="WP_225698055.1">
    <property type="nucleotide sequence ID" value="NZ_JAIXNE010000002.1"/>
</dbReference>
<dbReference type="NCBIfam" id="TIGR04131">
    <property type="entry name" value="Bac_Flav_CTERM"/>
    <property type="match status" value="1"/>
</dbReference>
<keyword evidence="1" id="KW-0732">Signal</keyword>
<feature type="signal peptide" evidence="1">
    <location>
        <begin position="1"/>
        <end position="30"/>
    </location>
</feature>
<dbReference type="Pfam" id="PF13573">
    <property type="entry name" value="SprB"/>
    <property type="match status" value="7"/>
</dbReference>
<proteinExistence type="predicted"/>
<protein>
    <submittedName>
        <fullName evidence="3">Gliding motility-associated C-terminal domain-containing protein</fullName>
    </submittedName>
</protein>
<organism evidence="3 5">
    <name type="scientific">Fulvivirga sedimenti</name>
    <dbReference type="NCBI Taxonomy" id="2879465"/>
    <lineage>
        <taxon>Bacteria</taxon>
        <taxon>Pseudomonadati</taxon>
        <taxon>Bacteroidota</taxon>
        <taxon>Cytophagia</taxon>
        <taxon>Cytophagales</taxon>
        <taxon>Fulvivirgaceae</taxon>
        <taxon>Fulvivirga</taxon>
    </lineage>
</organism>
<dbReference type="Gene3D" id="2.60.40.10">
    <property type="entry name" value="Immunoglobulins"/>
    <property type="match status" value="6"/>
</dbReference>
<dbReference type="InterPro" id="IPR026341">
    <property type="entry name" value="T9SS_type_B"/>
</dbReference>
<dbReference type="Proteomes" id="UP001139409">
    <property type="component" value="Unassembled WGS sequence"/>
</dbReference>
<dbReference type="InterPro" id="IPR025667">
    <property type="entry name" value="SprB_repeat"/>
</dbReference>
<evidence type="ECO:0000313" key="5">
    <source>
        <dbReference type="Proteomes" id="UP001139409"/>
    </source>
</evidence>
<comment type="caution">
    <text evidence="3">The sequence shown here is derived from an EMBL/GenBank/DDBJ whole genome shotgun (WGS) entry which is preliminary data.</text>
</comment>
<sequence>MKGYFLRYPQVLRLFIALSFLLAPLYSVQAQCPVNDITVNLTDVTCNGFDDGTLEIVLNNPNGYTGLYNYIIVGIPLSGDAVIQNQVANTPSITFTNLPAADYSIFITFPSDPSCTGFSNSGPFQIFQPTPLVAGLDNVTPACSPGTGAIDISVSGGNGNYSYAWSGPTNPGNVQDPVNLDAGDYSVTITDDKGCTIDIIDIFVPIITAADAGPDQVVCDNSAVLAGNVYRNPGEIGSWSVVSGTGTFADPNDPNSAVSGLSEGDNIFEWFITDDGGICPGTTDQVTITWNNLQLVSPGDILLNCNAVADGAGTFTVTGGNGPFNFTVDQNTAGATITPNAASLDFSAAGPGVIEISVTDADGCAQSQLINITEPPAIVIDTFSSTDATCNAGNDGTITVAASGGTGAIVYTLQPGGISNGTGVFTGLAAGDYTVDVSDANACGPFATPTITITEPTAITIDNVASTNVTCNSGADGSITVVASGGTAPLSYTLQPLNITNATGIFPGLAAGVYTVEVDDATACGPVTTAAINITEPALPVIDNITATDVTCATSTDGTISVAVSGGVTPYTFTLNPGAVSNNTGVFNNLAPGTYNIDITEANGCGPINTGDIIISAPPAIVIDNTSFTDPLCNAAADGNITVAASGGTGTITYTIQPAGVSNTTGVFDNLVAGDYTVEITDDNGCGPEVTGTITLTDPAAIVIDNVVTVDATCGGGNDGSIAVTASGGTGALTYTLQPGAISNATGIFAGLVSGTYTVEITDANACGPVTTADLIIGEPSINLPVTNPTICDPALSDVIITVSGTTAGLTYELQTQSGASLTPPVTAVSTGGDLDLVILQANAPAVTTTYRVVAQIVGCGEIINANEPVVTVSPQPDISLAVSDAASCNPSSDPVTITISGSENGVTYELQDLGGNPLTPPVTVAGNGGNVDLIIPSAQAPAVNTTYQIAALNGAGCSAILTDQPTVSVSDAPTAIFQGDITACEGSPADLGVDLTGVGPWDLTYSDGVAETTVNVAASPFIFQVNPGTTTTYDLVRVTDLGTGCTTDPLGSSATVTVQPIVGDQVSFGSGDWIGYVYEDGPTGPPYPGRVDFDPAKYKGFINQPENFDLNLGNNLTPLSGPDLCGVYDDNFSIRFKLRKNFAPGTYQITVGGDDGFRLSLDGGATFIIDEFILQTYTTRTINICLDGSTDLVLEYFENDGEARVSFNASLISPANDVSVTIAADQLPACIGTPTTFTATPVDAGTNPTYQWQVNGVSVPGATSPNFTTTLLNDGDIVRAIVTADPTITCVINNPATSNEITYNSTNALTADVTISADQNPVCIGTDVTFTAVTTNAGALPTYQWQVNGVDVPGETSETFTTSSLNDGDLVRVTIGTDPALTCVTNITAQSNEIAINIVSDLTATASIISSANPACIGEDVIFQSTVTDAGANPTYQWQVNGVDVAGAIAPTFTSNSLNDGDIVRLVVSADPLATCVNNSPVTSNEITQQVQAGTPMTVNVTADNTSICAGEDVTFDAAVTDGGANPTYQWQLNGLDISAATSSTYVATGLLNGDQITVVVTADPSAGCVPNSPFTSAPVTILVQDAVTPVADITVDQNPVCIGDLATFTVNISDAGASPAIQWQVNGTDAAGETGTTFTSAGLNDGDVIRAVVTADPALTCATVTTVISNEITLSTVSDLTASVSIDADQDPVCVGDAVTFTATAQNAGANPTFQWQVNGADVAGETNITFTSSTLADGDNVTVVLTADPAATCVNNPVITSSPYTINVVNSLNPSVSVVANNTTICSGNPVQFTASVTEAGLNPTYQWQINGAPVAGANSDVFTTNTLADGDQVNVIVNPDPAASCAPAGPVSSNVVNISVRPPTDPACTGGAGCGAFIVQVTPVRPPCNLPDEGSLSFLITGGSGSYTVVLSGSNGFNQGEIGASGIPVLFEDLSADDYQYTITDTNGNTCTLPFTLENETILEAAVIDVVDSECFNEPDGQATIEILSGGNAPYEYSLDGVLWNQALTSVFTVTNLSAADSPIGILIRDDASDVCPEEVFVTINNLYPEIVTPVASTPVTSCDGNEGTITVTFPPMGGNSPNNLWQISVVPGNGPAGDFKPFTAEELVTDLTAGAYSVFIQDEGGCIKRIPVTVGSPNQVDLVANVIQADCSNDGRSGGLQIQVNNTIDVPGPYRLTIEALDGAQAGQVIYEDLTYNGGYIEFDTLISAAYLVVVIPTNPNFCPVELERTISGGPQPVFFDFALTCSGGTNLKQLLLTDIQGDPNTAYTLRVFDNLSSQLVEEITFNLNIGNQYLIENYFFLTTNKEYKLRLVQSPAICAGQEIRYDHPENLLIPAPLMAQIGVTTKSLPDRATGTMQIINFIGGYQPVDNDFPYLIAIELDSAAVPGQSFSTDFDTVRLNSNLDFEKLYEDIPAGRYRVFVADQQGCSIELVARVPLDTDIFIPNIFTPNGDGDNQTFFIRNKPDNDVKLIITNRWGKRVFSSDNYQNNWDGGDLPDGVYFYHIMVDGEEYKGWVEILRNIAP</sequence>
<accession>A0A9X1HPV1</accession>
<evidence type="ECO:0000313" key="4">
    <source>
        <dbReference type="EMBL" id="MCA6077251.1"/>
    </source>
</evidence>
<dbReference type="EMBL" id="JAIXNE010000003">
    <property type="protein sequence ID" value="MCA6076123.1"/>
    <property type="molecule type" value="Genomic_DNA"/>
</dbReference>
<evidence type="ECO:0000256" key="1">
    <source>
        <dbReference type="SAM" id="SignalP"/>
    </source>
</evidence>